<evidence type="ECO:0000313" key="2">
    <source>
        <dbReference type="Proteomes" id="UP000568556"/>
    </source>
</evidence>
<dbReference type="GO" id="GO:0005764">
    <property type="term" value="C:lysosome"/>
    <property type="evidence" value="ECO:0007669"/>
    <property type="project" value="TreeGrafter"/>
</dbReference>
<dbReference type="GO" id="GO:0004559">
    <property type="term" value="F:alpha-mannosidase activity"/>
    <property type="evidence" value="ECO:0007669"/>
    <property type="project" value="TreeGrafter"/>
</dbReference>
<feature type="non-terminal residue" evidence="1">
    <location>
        <position position="1"/>
    </location>
</feature>
<dbReference type="InterPro" id="IPR011013">
    <property type="entry name" value="Gal_mutarotase_sf_dom"/>
</dbReference>
<dbReference type="SUPFAM" id="SSF74650">
    <property type="entry name" value="Galactose mutarotase-like"/>
    <property type="match status" value="1"/>
</dbReference>
<gene>
    <name evidence="1" type="primary">Man2b1</name>
    <name evidence="1" type="ORF">CHOACU_R15026</name>
</gene>
<dbReference type="GO" id="GO:0005975">
    <property type="term" value="P:carbohydrate metabolic process"/>
    <property type="evidence" value="ECO:0007669"/>
    <property type="project" value="InterPro"/>
</dbReference>
<keyword evidence="2" id="KW-1185">Reference proteome</keyword>
<dbReference type="PANTHER" id="PTHR11607:SF3">
    <property type="entry name" value="LYSOSOMAL ALPHA-MANNOSIDASE"/>
    <property type="match status" value="1"/>
</dbReference>
<dbReference type="Proteomes" id="UP000568556">
    <property type="component" value="Unassembled WGS sequence"/>
</dbReference>
<reference evidence="1 2" key="1">
    <citation type="submission" date="2019-09" db="EMBL/GenBank/DDBJ databases">
        <title>Bird 10,000 Genomes (B10K) Project - Family phase.</title>
        <authorList>
            <person name="Zhang G."/>
        </authorList>
    </citation>
    <scope>NUCLEOTIDE SEQUENCE [LARGE SCALE GENOMIC DNA]</scope>
    <source>
        <strain evidence="1">B10K-DU-008-62</strain>
        <tissue evidence="1">Mixed tissue sample</tissue>
    </source>
</reference>
<accession>A0A7L0URR9</accession>
<feature type="non-terminal residue" evidence="1">
    <location>
        <position position="130"/>
    </location>
</feature>
<dbReference type="PANTHER" id="PTHR11607">
    <property type="entry name" value="ALPHA-MANNOSIDASE"/>
    <property type="match status" value="1"/>
</dbReference>
<dbReference type="GO" id="GO:0030246">
    <property type="term" value="F:carbohydrate binding"/>
    <property type="evidence" value="ECO:0007669"/>
    <property type="project" value="InterPro"/>
</dbReference>
<organism evidence="1 2">
    <name type="scientific">Chordeiles acutipennis</name>
    <name type="common">Lesser nighthawk</name>
    <name type="synonym">Caprimulgus acutipennis</name>
    <dbReference type="NCBI Taxonomy" id="118183"/>
    <lineage>
        <taxon>Eukaryota</taxon>
        <taxon>Metazoa</taxon>
        <taxon>Chordata</taxon>
        <taxon>Craniata</taxon>
        <taxon>Vertebrata</taxon>
        <taxon>Euteleostomi</taxon>
        <taxon>Archelosauria</taxon>
        <taxon>Archosauria</taxon>
        <taxon>Dinosauria</taxon>
        <taxon>Saurischia</taxon>
        <taxon>Theropoda</taxon>
        <taxon>Coelurosauria</taxon>
        <taxon>Aves</taxon>
        <taxon>Neognathae</taxon>
        <taxon>Neoaves</taxon>
        <taxon>Strisores</taxon>
        <taxon>Caprimulgiformes</taxon>
        <taxon>Caprimulgidae</taxon>
        <taxon>Chordeilinae</taxon>
        <taxon>Chordeiles</taxon>
    </lineage>
</organism>
<comment type="caution">
    <text evidence="1">The sequence shown here is derived from an EMBL/GenBank/DDBJ whole genome shotgun (WGS) entry which is preliminary data.</text>
</comment>
<sequence>PVPLQLHRRLLYDDNRGVGEPLVELGADKLGLVIRGHHLLLLEPLESAADGHRLLAQEMFMAPATVLTPNHHPDPPKLQQFSALRQELPPNIHLLTLMPEDPGTVLLRLEHQFERGESRNRSQPVTIDLL</sequence>
<proteinExistence type="predicted"/>
<dbReference type="InterPro" id="IPR050843">
    <property type="entry name" value="Glycosyl_Hydrlase_38"/>
</dbReference>
<evidence type="ECO:0000313" key="1">
    <source>
        <dbReference type="EMBL" id="NXL68978.1"/>
    </source>
</evidence>
<dbReference type="Gene3D" id="2.60.40.1360">
    <property type="match status" value="1"/>
</dbReference>
<dbReference type="AlphaFoldDB" id="A0A7L0URR9"/>
<dbReference type="Gene3D" id="2.70.98.30">
    <property type="entry name" value="Golgi alpha-mannosidase II, domain 4"/>
    <property type="match status" value="1"/>
</dbReference>
<dbReference type="OrthoDB" id="2016903at2759"/>
<dbReference type="EMBL" id="VXAQ01005581">
    <property type="protein sequence ID" value="NXL68978.1"/>
    <property type="molecule type" value="Genomic_DNA"/>
</dbReference>
<protein>
    <submittedName>
        <fullName evidence="1">MA2B1 mannosidase</fullName>
    </submittedName>
</protein>
<name>A0A7L0URR9_CHOAC</name>